<comment type="caution">
    <text evidence="2">The sequence shown here is derived from an EMBL/GenBank/DDBJ whole genome shotgun (WGS) entry which is preliminary data.</text>
</comment>
<dbReference type="EMBL" id="JACEGQ020000002">
    <property type="protein sequence ID" value="KAH8517464.1"/>
    <property type="molecule type" value="Genomic_DNA"/>
</dbReference>
<name>A0A8T2ZIQ9_POPDE</name>
<reference evidence="2" key="1">
    <citation type="journal article" date="2021" name="J. Hered.">
        <title>Genome Assembly of Salicaceae Populus deltoides (Eastern Cottonwood) I-69 Based on Nanopore Sequencing and Hi-C Technologies.</title>
        <authorList>
            <person name="Bai S."/>
            <person name="Wu H."/>
            <person name="Zhang J."/>
            <person name="Pan Z."/>
            <person name="Zhao W."/>
            <person name="Li Z."/>
            <person name="Tong C."/>
        </authorList>
    </citation>
    <scope>NUCLEOTIDE SEQUENCE</scope>
    <source>
        <tissue evidence="2">Leaf</tissue>
    </source>
</reference>
<feature type="transmembrane region" description="Helical" evidence="1">
    <location>
        <begin position="40"/>
        <end position="60"/>
    </location>
</feature>
<keyword evidence="3" id="KW-1185">Reference proteome</keyword>
<feature type="non-terminal residue" evidence="2">
    <location>
        <position position="115"/>
    </location>
</feature>
<protein>
    <submittedName>
        <fullName evidence="2">Uncharacterized protein</fullName>
    </submittedName>
</protein>
<dbReference type="Proteomes" id="UP000807159">
    <property type="component" value="Chromosome 2"/>
</dbReference>
<keyword evidence="1" id="KW-0472">Membrane</keyword>
<dbReference type="GO" id="GO:0005737">
    <property type="term" value="C:cytoplasm"/>
    <property type="evidence" value="ECO:0007669"/>
    <property type="project" value="TreeGrafter"/>
</dbReference>
<dbReference type="PANTHER" id="PTHR12064">
    <property type="entry name" value="METAL TRANSPORTER CNNM"/>
    <property type="match status" value="1"/>
</dbReference>
<evidence type="ECO:0000256" key="1">
    <source>
        <dbReference type="SAM" id="Phobius"/>
    </source>
</evidence>
<accession>A0A8T2ZIQ9</accession>
<keyword evidence="1" id="KW-1133">Transmembrane helix</keyword>
<evidence type="ECO:0000313" key="2">
    <source>
        <dbReference type="EMBL" id="KAH8517464.1"/>
    </source>
</evidence>
<dbReference type="PANTHER" id="PTHR12064:SF76">
    <property type="entry name" value="CNNM TRANSMEMBRANE DOMAIN-CONTAINING PROTEIN"/>
    <property type="match status" value="1"/>
</dbReference>
<dbReference type="InterPro" id="IPR045095">
    <property type="entry name" value="ACDP"/>
</dbReference>
<keyword evidence="1" id="KW-0812">Transmembrane</keyword>
<dbReference type="AlphaFoldDB" id="A0A8T2ZIQ9"/>
<proteinExistence type="predicted"/>
<dbReference type="GO" id="GO:0010960">
    <property type="term" value="P:magnesium ion homeostasis"/>
    <property type="evidence" value="ECO:0007669"/>
    <property type="project" value="InterPro"/>
</dbReference>
<evidence type="ECO:0000313" key="3">
    <source>
        <dbReference type="Proteomes" id="UP000807159"/>
    </source>
</evidence>
<dbReference type="GO" id="GO:0030026">
    <property type="term" value="P:intracellular manganese ion homeostasis"/>
    <property type="evidence" value="ECO:0007669"/>
    <property type="project" value="TreeGrafter"/>
</dbReference>
<feature type="transmembrane region" description="Helical" evidence="1">
    <location>
        <begin position="67"/>
        <end position="87"/>
    </location>
</feature>
<sequence length="115" mass="12584">MAGLTLALISLGLVDLQVLIKFGLPQDDIRAGTLPRISNGFNLGFYAYGCLIQILAQAVCTRYGLTVGAAMVPLVRVLLLLFFPISYPVSKLRQIPDSEYTIRTSFLASELYSVQ</sequence>
<gene>
    <name evidence="2" type="ORF">H0E87_005414</name>
</gene>
<organism evidence="2 3">
    <name type="scientific">Populus deltoides</name>
    <name type="common">Eastern poplar</name>
    <name type="synonym">Eastern cottonwood</name>
    <dbReference type="NCBI Taxonomy" id="3696"/>
    <lineage>
        <taxon>Eukaryota</taxon>
        <taxon>Viridiplantae</taxon>
        <taxon>Streptophyta</taxon>
        <taxon>Embryophyta</taxon>
        <taxon>Tracheophyta</taxon>
        <taxon>Spermatophyta</taxon>
        <taxon>Magnoliopsida</taxon>
        <taxon>eudicotyledons</taxon>
        <taxon>Gunneridae</taxon>
        <taxon>Pentapetalae</taxon>
        <taxon>rosids</taxon>
        <taxon>fabids</taxon>
        <taxon>Malpighiales</taxon>
        <taxon>Salicaceae</taxon>
        <taxon>Saliceae</taxon>
        <taxon>Populus</taxon>
    </lineage>
</organism>